<dbReference type="AlphaFoldDB" id="A0A1A9V1G0"/>
<sequence length="188" mass="21556">MKLRIDVGAGVANALRDDEKFGRRDRVHTSPIVDFRHKDNFKPNIKLEYIDDNGRILNLKEAFRYLSHKFHGKGPGKNKIEKRLKKMDTPLGTLNMLQQKQKETNTAFIVLSGGKQTAAASAADTSISKFKYMDLTLRFYVLSFHHLFQRFIAVPLQVDDSCKVCPLKQNCFVEVDESSTKQFTVFKN</sequence>
<dbReference type="VEuPathDB" id="VectorBase:GAUT022745"/>
<keyword evidence="3" id="KW-0539">Nucleus</keyword>
<dbReference type="PANTHER" id="PTHR14152:SF5">
    <property type="entry name" value="U4_U6.U5 TRI-SNRNP-ASSOCIATED PROTEIN 1"/>
    <property type="match status" value="1"/>
</dbReference>
<dbReference type="GO" id="GO:0046540">
    <property type="term" value="C:U4/U6 x U5 tri-snRNP complex"/>
    <property type="evidence" value="ECO:0007669"/>
    <property type="project" value="TreeGrafter"/>
</dbReference>
<evidence type="ECO:0000313" key="4">
    <source>
        <dbReference type="EnsemblMetazoa" id="GAUT022745-PA"/>
    </source>
</evidence>
<protein>
    <submittedName>
        <fullName evidence="4">Uncharacterized protein</fullName>
    </submittedName>
</protein>
<dbReference type="GO" id="GO:0045292">
    <property type="term" value="P:mRNA cis splicing, via spliceosome"/>
    <property type="evidence" value="ECO:0007669"/>
    <property type="project" value="TreeGrafter"/>
</dbReference>
<evidence type="ECO:0000313" key="5">
    <source>
        <dbReference type="Proteomes" id="UP000078200"/>
    </source>
</evidence>
<dbReference type="STRING" id="7395.A0A1A9V1G0"/>
<comment type="similarity">
    <text evidence="2">Belongs to the SNU66/SART1 family.</text>
</comment>
<dbReference type="GO" id="GO:0000481">
    <property type="term" value="P:maturation of 5S rRNA"/>
    <property type="evidence" value="ECO:0007669"/>
    <property type="project" value="TreeGrafter"/>
</dbReference>
<evidence type="ECO:0000256" key="1">
    <source>
        <dbReference type="ARBA" id="ARBA00004123"/>
    </source>
</evidence>
<evidence type="ECO:0000256" key="3">
    <source>
        <dbReference type="ARBA" id="ARBA00023242"/>
    </source>
</evidence>
<dbReference type="InterPro" id="IPR005011">
    <property type="entry name" value="SNU66/SART1"/>
</dbReference>
<comment type="subcellular location">
    <subcellularLocation>
        <location evidence="1">Nucleus</location>
    </subcellularLocation>
</comment>
<dbReference type="PANTHER" id="PTHR14152">
    <property type="entry name" value="SQUAMOUS CELL CARCINOMA ANTIGEN RECOGNISED BY CYTOTOXIC T LYMPHOCYTES"/>
    <property type="match status" value="1"/>
</dbReference>
<accession>A0A1A9V1G0</accession>
<name>A0A1A9V1G0_GLOAU</name>
<reference evidence="4" key="1">
    <citation type="submission" date="2020-05" db="UniProtKB">
        <authorList>
            <consortium name="EnsemblMetazoa"/>
        </authorList>
    </citation>
    <scope>IDENTIFICATION</scope>
    <source>
        <strain evidence="4">TTRI</strain>
    </source>
</reference>
<organism evidence="4 5">
    <name type="scientific">Glossina austeni</name>
    <name type="common">Savannah tsetse fly</name>
    <dbReference type="NCBI Taxonomy" id="7395"/>
    <lineage>
        <taxon>Eukaryota</taxon>
        <taxon>Metazoa</taxon>
        <taxon>Ecdysozoa</taxon>
        <taxon>Arthropoda</taxon>
        <taxon>Hexapoda</taxon>
        <taxon>Insecta</taxon>
        <taxon>Pterygota</taxon>
        <taxon>Neoptera</taxon>
        <taxon>Endopterygota</taxon>
        <taxon>Diptera</taxon>
        <taxon>Brachycera</taxon>
        <taxon>Muscomorpha</taxon>
        <taxon>Hippoboscoidea</taxon>
        <taxon>Glossinidae</taxon>
        <taxon>Glossina</taxon>
    </lineage>
</organism>
<dbReference type="Pfam" id="PF03343">
    <property type="entry name" value="SART-1"/>
    <property type="match status" value="1"/>
</dbReference>
<keyword evidence="5" id="KW-1185">Reference proteome</keyword>
<dbReference type="Proteomes" id="UP000078200">
    <property type="component" value="Unassembled WGS sequence"/>
</dbReference>
<evidence type="ECO:0000256" key="2">
    <source>
        <dbReference type="ARBA" id="ARBA00006076"/>
    </source>
</evidence>
<proteinExistence type="inferred from homology"/>
<dbReference type="EnsemblMetazoa" id="GAUT022745-RA">
    <property type="protein sequence ID" value="GAUT022745-PA"/>
    <property type="gene ID" value="GAUT022745"/>
</dbReference>